<evidence type="ECO:0000313" key="2">
    <source>
        <dbReference type="EMBL" id="GFS24625.1"/>
    </source>
</evidence>
<name>A0AAV4JQQ6_9GAST</name>
<accession>A0AAV4JQQ6</accession>
<protein>
    <submittedName>
        <fullName evidence="2">Uncharacterized protein</fullName>
    </submittedName>
</protein>
<gene>
    <name evidence="2" type="ORF">ElyMa_003420600</name>
</gene>
<feature type="compositionally biased region" description="Low complexity" evidence="1">
    <location>
        <begin position="74"/>
        <end position="85"/>
    </location>
</feature>
<feature type="region of interest" description="Disordered" evidence="1">
    <location>
        <begin position="74"/>
        <end position="97"/>
    </location>
</feature>
<keyword evidence="3" id="KW-1185">Reference proteome</keyword>
<dbReference type="EMBL" id="BMAT01007035">
    <property type="protein sequence ID" value="GFS24625.1"/>
    <property type="molecule type" value="Genomic_DNA"/>
</dbReference>
<organism evidence="2 3">
    <name type="scientific">Elysia marginata</name>
    <dbReference type="NCBI Taxonomy" id="1093978"/>
    <lineage>
        <taxon>Eukaryota</taxon>
        <taxon>Metazoa</taxon>
        <taxon>Spiralia</taxon>
        <taxon>Lophotrochozoa</taxon>
        <taxon>Mollusca</taxon>
        <taxon>Gastropoda</taxon>
        <taxon>Heterobranchia</taxon>
        <taxon>Euthyneura</taxon>
        <taxon>Panpulmonata</taxon>
        <taxon>Sacoglossa</taxon>
        <taxon>Placobranchoidea</taxon>
        <taxon>Plakobranchidae</taxon>
        <taxon>Elysia</taxon>
    </lineage>
</organism>
<evidence type="ECO:0000256" key="1">
    <source>
        <dbReference type="SAM" id="MobiDB-lite"/>
    </source>
</evidence>
<comment type="caution">
    <text evidence="2">The sequence shown here is derived from an EMBL/GenBank/DDBJ whole genome shotgun (WGS) entry which is preliminary data.</text>
</comment>
<evidence type="ECO:0000313" key="3">
    <source>
        <dbReference type="Proteomes" id="UP000762676"/>
    </source>
</evidence>
<reference evidence="2 3" key="1">
    <citation type="journal article" date="2021" name="Elife">
        <title>Chloroplast acquisition without the gene transfer in kleptoplastic sea slugs, Plakobranchus ocellatus.</title>
        <authorList>
            <person name="Maeda T."/>
            <person name="Takahashi S."/>
            <person name="Yoshida T."/>
            <person name="Shimamura S."/>
            <person name="Takaki Y."/>
            <person name="Nagai Y."/>
            <person name="Toyoda A."/>
            <person name="Suzuki Y."/>
            <person name="Arimoto A."/>
            <person name="Ishii H."/>
            <person name="Satoh N."/>
            <person name="Nishiyama T."/>
            <person name="Hasebe M."/>
            <person name="Maruyama T."/>
            <person name="Minagawa J."/>
            <person name="Obokata J."/>
            <person name="Shigenobu S."/>
        </authorList>
    </citation>
    <scope>NUCLEOTIDE SEQUENCE [LARGE SCALE GENOMIC DNA]</scope>
</reference>
<sequence>MGAQGTKSLMRFEPLKTERFVMFLVRREASPSTIKVNSTSCIGTFSIIGIKFVRTHATSETNLKRACKIMTSVTPTSEETTTATSIRGNRPARTRPL</sequence>
<dbReference type="Proteomes" id="UP000762676">
    <property type="component" value="Unassembled WGS sequence"/>
</dbReference>
<proteinExistence type="predicted"/>
<dbReference type="AlphaFoldDB" id="A0AAV4JQQ6"/>